<feature type="signal peptide" evidence="10">
    <location>
        <begin position="1"/>
        <end position="36"/>
    </location>
</feature>
<keyword evidence="6 10" id="KW-0732">Signal</keyword>
<dbReference type="Pfam" id="PF04597">
    <property type="entry name" value="Ribophorin_I"/>
    <property type="match status" value="1"/>
</dbReference>
<evidence type="ECO:0000313" key="12">
    <source>
        <dbReference type="Proteomes" id="UP001301350"/>
    </source>
</evidence>
<dbReference type="GO" id="GO:0018279">
    <property type="term" value="P:protein N-linked glycosylation via asparagine"/>
    <property type="evidence" value="ECO:0007669"/>
    <property type="project" value="TreeGrafter"/>
</dbReference>
<accession>A0AAV9ISF1</accession>
<comment type="subunit">
    <text evidence="10">Component of the oligosaccharyltransferase (OST) complex.</text>
</comment>
<evidence type="ECO:0000313" key="11">
    <source>
        <dbReference type="EMBL" id="KAK4535229.1"/>
    </source>
</evidence>
<dbReference type="EMBL" id="JANCYW010000004">
    <property type="protein sequence ID" value="KAK4535229.1"/>
    <property type="molecule type" value="Genomic_DNA"/>
</dbReference>
<evidence type="ECO:0000256" key="4">
    <source>
        <dbReference type="ARBA" id="ARBA00008905"/>
    </source>
</evidence>
<organism evidence="11 12">
    <name type="scientific">Cyanidium caldarium</name>
    <name type="common">Red alga</name>
    <dbReference type="NCBI Taxonomy" id="2771"/>
    <lineage>
        <taxon>Eukaryota</taxon>
        <taxon>Rhodophyta</taxon>
        <taxon>Bangiophyceae</taxon>
        <taxon>Cyanidiales</taxon>
        <taxon>Cyanidiaceae</taxon>
        <taxon>Cyanidium</taxon>
    </lineage>
</organism>
<keyword evidence="8" id="KW-1133">Transmembrane helix</keyword>
<dbReference type="InterPro" id="IPR007676">
    <property type="entry name" value="Ribophorin_I"/>
</dbReference>
<evidence type="ECO:0000256" key="8">
    <source>
        <dbReference type="ARBA" id="ARBA00022989"/>
    </source>
</evidence>
<dbReference type="GO" id="GO:0008250">
    <property type="term" value="C:oligosaccharyltransferase complex"/>
    <property type="evidence" value="ECO:0007669"/>
    <property type="project" value="UniProtKB-UniRule"/>
</dbReference>
<reference evidence="11 12" key="1">
    <citation type="submission" date="2022-07" db="EMBL/GenBank/DDBJ databases">
        <title>Genome-wide signatures of adaptation to extreme environments.</title>
        <authorList>
            <person name="Cho C.H."/>
            <person name="Yoon H.S."/>
        </authorList>
    </citation>
    <scope>NUCLEOTIDE SEQUENCE [LARGE SCALE GENOMIC DNA]</scope>
    <source>
        <strain evidence="11 12">DBV 063 E5</strain>
    </source>
</reference>
<comment type="similarity">
    <text evidence="4 10">Belongs to the OST1 family.</text>
</comment>
<evidence type="ECO:0000256" key="3">
    <source>
        <dbReference type="ARBA" id="ARBA00004922"/>
    </source>
</evidence>
<evidence type="ECO:0000256" key="5">
    <source>
        <dbReference type="ARBA" id="ARBA00022692"/>
    </source>
</evidence>
<evidence type="ECO:0000256" key="6">
    <source>
        <dbReference type="ARBA" id="ARBA00022729"/>
    </source>
</evidence>
<gene>
    <name evidence="11" type="ORF">CDCA_CDCA04G1254</name>
</gene>
<comment type="caution">
    <text evidence="11">The sequence shown here is derived from an EMBL/GenBank/DDBJ whole genome shotgun (WGS) entry which is preliminary data.</text>
</comment>
<proteinExistence type="inferred from homology"/>
<feature type="chain" id="PRO_5043108406" description="Dolichyl-diphosphooligosaccharide--protein glycosyltransferase subunit 1" evidence="10">
    <location>
        <begin position="37"/>
        <end position="633"/>
    </location>
</feature>
<protein>
    <recommendedName>
        <fullName evidence="10">Dolichyl-diphosphooligosaccharide--protein glycosyltransferase subunit 1</fullName>
    </recommendedName>
</protein>
<evidence type="ECO:0000256" key="2">
    <source>
        <dbReference type="ARBA" id="ARBA00004115"/>
    </source>
</evidence>
<keyword evidence="7 10" id="KW-0256">Endoplasmic reticulum</keyword>
<dbReference type="Proteomes" id="UP001301350">
    <property type="component" value="Unassembled WGS sequence"/>
</dbReference>
<evidence type="ECO:0000256" key="10">
    <source>
        <dbReference type="RuleBase" id="RU361143"/>
    </source>
</evidence>
<name>A0AAV9ISF1_CYACA</name>
<keyword evidence="9" id="KW-0472">Membrane</keyword>
<dbReference type="PANTHER" id="PTHR21049:SF0">
    <property type="entry name" value="DOLICHYL-DIPHOSPHOOLIGOSACCHARIDE--PROTEIN GLYCOSYLTRANSFERASE SUBUNIT 1"/>
    <property type="match status" value="1"/>
</dbReference>
<keyword evidence="5" id="KW-0812">Transmembrane</keyword>
<keyword evidence="12" id="KW-1185">Reference proteome</keyword>
<evidence type="ECO:0000256" key="1">
    <source>
        <dbReference type="ARBA" id="ARBA00002791"/>
    </source>
</evidence>
<dbReference type="AlphaFoldDB" id="A0AAV9ISF1"/>
<comment type="subcellular location">
    <subcellularLocation>
        <location evidence="2 10">Endoplasmic reticulum membrane</location>
        <topology evidence="2 10">Single-pass type I membrane protein</topology>
    </subcellularLocation>
</comment>
<evidence type="ECO:0000256" key="7">
    <source>
        <dbReference type="ARBA" id="ARBA00022824"/>
    </source>
</evidence>
<comment type="pathway">
    <text evidence="3 10">Protein modification; protein glycosylation.</text>
</comment>
<dbReference type="PANTHER" id="PTHR21049">
    <property type="entry name" value="RIBOPHORIN I"/>
    <property type="match status" value="1"/>
</dbReference>
<sequence>MLIKSGRRCSVTGRCARILSLFLLLWVTTLFGSAVSATSADLVVEQADRVYTIQSDGLARVDLTLTLSAARPPSGDWERPIHEVQLLLPAHEEERLAAFLKVEDADASQRPASAEEETRLVLQRASGDAWSGPMEPATAYRLERRYVRVQRPNRTRASLFPPTGGGEDARRSVRIRIAYLLARAACPMDKRGSASMAETLQKEQDPGKLTQTFRFFLPSAYLLSPYLVHQQTLAVRRAVASDAALLKILETPRGPAPVEQAPLQLNPAIDGTAQLSGFQVVYGPYSDREPQLAPSADAVVELTFEAPTLRSLDDIALSAMVPAGSFRALRVDRELEISAWGNVHVRDQFTLLNDYGAHATDAWSRIDFVMQQQRMPWQAHTITEAKAMLPRSARNVFFRDVTGNISSSAFRSVADLLVYDHRQQPTERAFMGDVHADVRAKLNTHQLLALRPRFPVAPGWRTHFEYGYDVYLRDWVGYGELAPGLVDLKFTLPPPLYGLTIDELQVRVILPTGASVLHVDTPDDRQHYQIRTERQQTYRLLDFQPRTVVTIRRRNAVTNYAPLLRGTASVMYGFNYWHAVAAKPLRLIVSLAALFALLIVLNQADGWSRSIVDRQRHPAQRDANAKPTSTARE</sequence>
<evidence type="ECO:0000256" key="9">
    <source>
        <dbReference type="ARBA" id="ARBA00023136"/>
    </source>
</evidence>
<comment type="function">
    <text evidence="1 10">Subunit of the oligosaccharyl transferase (OST) complex that catalyzes the initial transfer of a defined glycan (Glc(3)Man(9)GlcNAc(2) in eukaryotes) from the lipid carrier dolichol-pyrophosphate to an asparagine residue within an Asn-X-Ser/Thr consensus motif in nascent polypeptide chains, the first step in protein N-glycosylation. N-glycosylation occurs cotranslationally and the complex associates with the Sec61 complex at the channel-forming translocon complex that mediates protein translocation across the endoplasmic reticulum (ER). All subunits are required for a maximal enzyme activity.</text>
</comment>